<gene>
    <name evidence="11" type="ORF">NP439_07770</name>
</gene>
<evidence type="ECO:0000256" key="2">
    <source>
        <dbReference type="ARBA" id="ARBA00022448"/>
    </source>
</evidence>
<evidence type="ECO:0000256" key="3">
    <source>
        <dbReference type="ARBA" id="ARBA00022475"/>
    </source>
</evidence>
<evidence type="ECO:0000313" key="12">
    <source>
        <dbReference type="Proteomes" id="UP001059773"/>
    </source>
</evidence>
<evidence type="ECO:0000256" key="5">
    <source>
        <dbReference type="ARBA" id="ARBA00022692"/>
    </source>
</evidence>
<dbReference type="EMBL" id="CP101914">
    <property type="protein sequence ID" value="UUI04540.1"/>
    <property type="molecule type" value="Genomic_DNA"/>
</dbReference>
<dbReference type="Proteomes" id="UP001059773">
    <property type="component" value="Chromosome"/>
</dbReference>
<evidence type="ECO:0000256" key="9">
    <source>
        <dbReference type="SAM" id="Phobius"/>
    </source>
</evidence>
<dbReference type="PANTHER" id="PTHR35011">
    <property type="entry name" value="2,3-DIKETO-L-GULONATE TRAP TRANSPORTER SMALL PERMEASE PROTEIN YIAM"/>
    <property type="match status" value="1"/>
</dbReference>
<evidence type="ECO:0000256" key="1">
    <source>
        <dbReference type="ARBA" id="ARBA00004429"/>
    </source>
</evidence>
<feature type="transmembrane region" description="Helical" evidence="9">
    <location>
        <begin position="85"/>
        <end position="104"/>
    </location>
</feature>
<evidence type="ECO:0000256" key="6">
    <source>
        <dbReference type="ARBA" id="ARBA00022989"/>
    </source>
</evidence>
<dbReference type="Pfam" id="PF04290">
    <property type="entry name" value="DctQ"/>
    <property type="match status" value="1"/>
</dbReference>
<name>A0ABY5JXL1_9BACI</name>
<evidence type="ECO:0000256" key="4">
    <source>
        <dbReference type="ARBA" id="ARBA00022519"/>
    </source>
</evidence>
<evidence type="ECO:0000256" key="8">
    <source>
        <dbReference type="ARBA" id="ARBA00038436"/>
    </source>
</evidence>
<dbReference type="PANTHER" id="PTHR35011:SF2">
    <property type="entry name" value="2,3-DIKETO-L-GULONATE TRAP TRANSPORTER SMALL PERMEASE PROTEIN YIAM"/>
    <property type="match status" value="1"/>
</dbReference>
<dbReference type="InterPro" id="IPR007387">
    <property type="entry name" value="TRAP_DctQ"/>
</dbReference>
<reference evidence="11" key="1">
    <citation type="submission" date="2022-07" db="EMBL/GenBank/DDBJ databases">
        <title>FELIX.</title>
        <authorList>
            <person name="Wan K.H."/>
            <person name="Park S."/>
            <person name="Lawrence Q."/>
            <person name="Eichenberger J.P."/>
            <person name="Booth B.W."/>
            <person name="Piaggio A.J."/>
            <person name="Chandler J.C."/>
            <person name="Franklin A.B."/>
            <person name="Celniker S.E."/>
        </authorList>
    </citation>
    <scope>NUCLEOTIDE SEQUENCE</scope>
    <source>
        <strain evidence="11">QA-1986 374</strain>
    </source>
</reference>
<evidence type="ECO:0000256" key="7">
    <source>
        <dbReference type="ARBA" id="ARBA00023136"/>
    </source>
</evidence>
<feature type="transmembrane region" description="Helical" evidence="9">
    <location>
        <begin position="116"/>
        <end position="140"/>
    </location>
</feature>
<organism evidence="11 12">
    <name type="scientific">Oceanobacillus jeddahense</name>
    <dbReference type="NCBI Taxonomy" id="1462527"/>
    <lineage>
        <taxon>Bacteria</taxon>
        <taxon>Bacillati</taxon>
        <taxon>Bacillota</taxon>
        <taxon>Bacilli</taxon>
        <taxon>Bacillales</taxon>
        <taxon>Bacillaceae</taxon>
        <taxon>Oceanobacillus</taxon>
    </lineage>
</organism>
<keyword evidence="2" id="KW-0813">Transport</keyword>
<protein>
    <submittedName>
        <fullName evidence="11">TRAP transporter small permease</fullName>
    </submittedName>
</protein>
<proteinExistence type="inferred from homology"/>
<keyword evidence="12" id="KW-1185">Reference proteome</keyword>
<keyword evidence="5 9" id="KW-0812">Transmembrane</keyword>
<sequence>MERVESIFKYITVFLMGVIIVTVTLQIVAREIIYFPVSWTQEVAKYSFIWMSLIGAALGIRNLSHVSIDVIVNKLPPKIEKYIQYFIEVSIILLMTVLLVQSFRFSLSAAGQTSPIIGVPMSVVYVALIVFSILSILFAFEKIVKLNKGISIEKEDE</sequence>
<comment type="subcellular location">
    <subcellularLocation>
        <location evidence="1">Cell inner membrane</location>
        <topology evidence="1">Multi-pass membrane protein</topology>
    </subcellularLocation>
</comment>
<dbReference type="InterPro" id="IPR055348">
    <property type="entry name" value="DctQ"/>
</dbReference>
<evidence type="ECO:0000313" key="11">
    <source>
        <dbReference type="EMBL" id="UUI04540.1"/>
    </source>
</evidence>
<keyword evidence="7 9" id="KW-0472">Membrane</keyword>
<keyword evidence="3" id="KW-1003">Cell membrane</keyword>
<keyword evidence="6 9" id="KW-1133">Transmembrane helix</keyword>
<feature type="transmembrane region" description="Helical" evidence="9">
    <location>
        <begin position="7"/>
        <end position="28"/>
    </location>
</feature>
<evidence type="ECO:0000259" key="10">
    <source>
        <dbReference type="Pfam" id="PF04290"/>
    </source>
</evidence>
<feature type="transmembrane region" description="Helical" evidence="9">
    <location>
        <begin position="48"/>
        <end position="64"/>
    </location>
</feature>
<feature type="domain" description="Tripartite ATP-independent periplasmic transporters DctQ component" evidence="10">
    <location>
        <begin position="19"/>
        <end position="146"/>
    </location>
</feature>
<dbReference type="RefSeq" id="WP_256709448.1">
    <property type="nucleotide sequence ID" value="NZ_CP101914.1"/>
</dbReference>
<accession>A0ABY5JXL1</accession>
<keyword evidence="4" id="KW-0997">Cell inner membrane</keyword>
<comment type="similarity">
    <text evidence="8">Belongs to the TRAP transporter small permease family.</text>
</comment>